<dbReference type="RefSeq" id="WP_093533172.1">
    <property type="nucleotide sequence ID" value="NZ_CP088000.1"/>
</dbReference>
<dbReference type="AlphaFoldDB" id="A0AAP5AKK5"/>
<gene>
    <name evidence="3" type="ORF">QE424_002372</name>
</gene>
<accession>A0AAP5AKK5</accession>
<feature type="region of interest" description="Disordered" evidence="1">
    <location>
        <begin position="51"/>
        <end position="91"/>
    </location>
</feature>
<evidence type="ECO:0000313" key="4">
    <source>
        <dbReference type="Proteomes" id="UP001226084"/>
    </source>
</evidence>
<dbReference type="Proteomes" id="UP001226084">
    <property type="component" value="Unassembled WGS sequence"/>
</dbReference>
<keyword evidence="2" id="KW-0732">Signal</keyword>
<organism evidence="3 4">
    <name type="scientific">Stenotrophomonas rhizophila</name>
    <dbReference type="NCBI Taxonomy" id="216778"/>
    <lineage>
        <taxon>Bacteria</taxon>
        <taxon>Pseudomonadati</taxon>
        <taxon>Pseudomonadota</taxon>
        <taxon>Gammaproteobacteria</taxon>
        <taxon>Lysobacterales</taxon>
        <taxon>Lysobacteraceae</taxon>
        <taxon>Stenotrophomonas</taxon>
    </lineage>
</organism>
<comment type="caution">
    <text evidence="3">The sequence shown here is derived from an EMBL/GenBank/DDBJ whole genome shotgun (WGS) entry which is preliminary data.</text>
</comment>
<protein>
    <recommendedName>
        <fullName evidence="5">Secreted protein</fullName>
    </recommendedName>
</protein>
<sequence length="91" mass="10076">MNRRRRARLATCVALTTLLSAAHAANAPLQVRLRIVEACALDADADATRASCRSAHRRSDEEIPAPPQVQQLTPADEDDEDARRPWLTLTF</sequence>
<name>A0AAP5AKK5_9GAMM</name>
<evidence type="ECO:0000256" key="2">
    <source>
        <dbReference type="SAM" id="SignalP"/>
    </source>
</evidence>
<feature type="chain" id="PRO_5042931181" description="Secreted protein" evidence="2">
    <location>
        <begin position="25"/>
        <end position="91"/>
    </location>
</feature>
<reference evidence="3" key="1">
    <citation type="submission" date="2023-07" db="EMBL/GenBank/DDBJ databases">
        <title>Functional and genomic diversity of the sorghum phyllosphere microbiome.</title>
        <authorList>
            <person name="Shade A."/>
        </authorList>
    </citation>
    <scope>NUCLEOTIDE SEQUENCE</scope>
    <source>
        <strain evidence="3">SORGH_AS_0457</strain>
    </source>
</reference>
<evidence type="ECO:0008006" key="5">
    <source>
        <dbReference type="Google" id="ProtNLM"/>
    </source>
</evidence>
<proteinExistence type="predicted"/>
<feature type="signal peptide" evidence="2">
    <location>
        <begin position="1"/>
        <end position="24"/>
    </location>
</feature>
<dbReference type="EMBL" id="JAUTAS010000001">
    <property type="protein sequence ID" value="MDQ1109213.1"/>
    <property type="molecule type" value="Genomic_DNA"/>
</dbReference>
<evidence type="ECO:0000256" key="1">
    <source>
        <dbReference type="SAM" id="MobiDB-lite"/>
    </source>
</evidence>
<evidence type="ECO:0000313" key="3">
    <source>
        <dbReference type="EMBL" id="MDQ1109213.1"/>
    </source>
</evidence>